<name>A0A9P0DBJ0_9CUCU</name>
<keyword evidence="15" id="KW-1185">Reference proteome</keyword>
<dbReference type="InterPro" id="IPR015943">
    <property type="entry name" value="WD40/YVTN_repeat-like_dom_sf"/>
</dbReference>
<dbReference type="PANTHER" id="PTHR12442:SF12">
    <property type="entry name" value="DYNEIN AXONEMAL INTERMEDIATE CHAIN 4"/>
    <property type="match status" value="1"/>
</dbReference>
<dbReference type="OrthoDB" id="445052at2759"/>
<accession>A0A9P0DBJ0</accession>
<dbReference type="InterPro" id="IPR036322">
    <property type="entry name" value="WD40_repeat_dom_sf"/>
</dbReference>
<keyword evidence="4" id="KW-0677">Repeat</keyword>
<evidence type="ECO:0000256" key="3">
    <source>
        <dbReference type="ARBA" id="ARBA00022574"/>
    </source>
</evidence>
<gene>
    <name evidence="14" type="ORF">PSYICH_LOCUS13348</name>
</gene>
<keyword evidence="8" id="KW-0966">Cell projection</keyword>
<dbReference type="SUPFAM" id="SSF50978">
    <property type="entry name" value="WD40 repeat-like"/>
    <property type="match status" value="1"/>
</dbReference>
<evidence type="ECO:0000256" key="1">
    <source>
        <dbReference type="ARBA" id="ARBA00004611"/>
    </source>
</evidence>
<dbReference type="PROSITE" id="PS50082">
    <property type="entry name" value="WD_REPEATS_2"/>
    <property type="match status" value="1"/>
</dbReference>
<evidence type="ECO:0000256" key="5">
    <source>
        <dbReference type="ARBA" id="ARBA00022846"/>
    </source>
</evidence>
<evidence type="ECO:0000256" key="2">
    <source>
        <dbReference type="ARBA" id="ARBA00022490"/>
    </source>
</evidence>
<reference evidence="14" key="1">
    <citation type="submission" date="2022-01" db="EMBL/GenBank/DDBJ databases">
        <authorList>
            <person name="King R."/>
        </authorList>
    </citation>
    <scope>NUCLEOTIDE SEQUENCE</scope>
</reference>
<dbReference type="AlphaFoldDB" id="A0A9P0DBJ0"/>
<keyword evidence="5" id="KW-0282">Flagellum</keyword>
<evidence type="ECO:0000256" key="6">
    <source>
        <dbReference type="ARBA" id="ARBA00023069"/>
    </source>
</evidence>
<evidence type="ECO:0000313" key="14">
    <source>
        <dbReference type="EMBL" id="CAH1113382.1"/>
    </source>
</evidence>
<keyword evidence="2" id="KW-0963">Cytoplasm</keyword>
<dbReference type="EMBL" id="OV651819">
    <property type="protein sequence ID" value="CAH1113382.1"/>
    <property type="molecule type" value="Genomic_DNA"/>
</dbReference>
<evidence type="ECO:0000256" key="13">
    <source>
        <dbReference type="SAM" id="MobiDB-lite"/>
    </source>
</evidence>
<evidence type="ECO:0000256" key="8">
    <source>
        <dbReference type="ARBA" id="ARBA00023273"/>
    </source>
</evidence>
<organism evidence="14 15">
    <name type="scientific">Psylliodes chrysocephalus</name>
    <dbReference type="NCBI Taxonomy" id="3402493"/>
    <lineage>
        <taxon>Eukaryota</taxon>
        <taxon>Metazoa</taxon>
        <taxon>Ecdysozoa</taxon>
        <taxon>Arthropoda</taxon>
        <taxon>Hexapoda</taxon>
        <taxon>Insecta</taxon>
        <taxon>Pterygota</taxon>
        <taxon>Neoptera</taxon>
        <taxon>Endopterygota</taxon>
        <taxon>Coleoptera</taxon>
        <taxon>Polyphaga</taxon>
        <taxon>Cucujiformia</taxon>
        <taxon>Chrysomeloidea</taxon>
        <taxon>Chrysomelidae</taxon>
        <taxon>Galerucinae</taxon>
        <taxon>Alticini</taxon>
        <taxon>Psylliodes</taxon>
    </lineage>
</organism>
<dbReference type="GO" id="GO:0045504">
    <property type="term" value="F:dynein heavy chain binding"/>
    <property type="evidence" value="ECO:0007669"/>
    <property type="project" value="TreeGrafter"/>
</dbReference>
<evidence type="ECO:0000256" key="12">
    <source>
        <dbReference type="PROSITE-ProRule" id="PRU00221"/>
    </source>
</evidence>
<evidence type="ECO:0000256" key="9">
    <source>
        <dbReference type="ARBA" id="ARBA00024190"/>
    </source>
</evidence>
<dbReference type="GO" id="GO:0120293">
    <property type="term" value="C:dynein axonemal particle"/>
    <property type="evidence" value="ECO:0007669"/>
    <property type="project" value="UniProtKB-SubCell"/>
</dbReference>
<feature type="region of interest" description="Disordered" evidence="13">
    <location>
        <begin position="38"/>
        <end position="58"/>
    </location>
</feature>
<feature type="repeat" description="WD" evidence="12">
    <location>
        <begin position="360"/>
        <end position="392"/>
    </location>
</feature>
<dbReference type="GO" id="GO:0003341">
    <property type="term" value="P:cilium movement"/>
    <property type="evidence" value="ECO:0007669"/>
    <property type="project" value="TreeGrafter"/>
</dbReference>
<keyword evidence="3 12" id="KW-0853">WD repeat</keyword>
<dbReference type="SMART" id="SM00320">
    <property type="entry name" value="WD40"/>
    <property type="match status" value="5"/>
</dbReference>
<dbReference type="Gene3D" id="2.130.10.10">
    <property type="entry name" value="YVTN repeat-like/Quinoprotein amine dehydrogenase"/>
    <property type="match status" value="2"/>
</dbReference>
<dbReference type="GO" id="GO:0045503">
    <property type="term" value="F:dynein light chain binding"/>
    <property type="evidence" value="ECO:0007669"/>
    <property type="project" value="TreeGrafter"/>
</dbReference>
<dbReference type="InterPro" id="IPR001680">
    <property type="entry name" value="WD40_rpt"/>
</dbReference>
<keyword evidence="6" id="KW-0969">Cilium</keyword>
<dbReference type="GO" id="GO:0005858">
    <property type="term" value="C:axonemal dynein complex"/>
    <property type="evidence" value="ECO:0007669"/>
    <property type="project" value="TreeGrafter"/>
</dbReference>
<dbReference type="Proteomes" id="UP001153636">
    <property type="component" value="Chromosome 7"/>
</dbReference>
<evidence type="ECO:0000256" key="11">
    <source>
        <dbReference type="ARBA" id="ARBA00041557"/>
    </source>
</evidence>
<sequence length="491" mass="55176">MFTTKHNECVGFESNWKVKRVYSSTESQTTEFAVAEQETSTAPKESIMIQTDSQPPPKLTEEVDMDKVAGFLHTIYPNLKKAIDDCNNSRAFRGYKRQSDIEEVECKLVQIVNAPRIGEEGDSSSKKVSSLTWNQSGKSLAFSCNFEHKSWCYHQGSVYIYTLLGNGKLPDHPKKTLTTESCVVSLKFHPIRPSVLAGSTYTGTVVIWNFQNDSGDEVIATKSVHDEVVTQILWTNDVDPEKTLLLVTTSTDGLLKLWRYDPNARDEGQILSLRTRYKVKPPLFNNMQKYEPDNDEEAPLHIITKESNGVVCFDFSNFFPDMFLVALEGGYVVQCSLLGATELKGSTKYEPLYDPSFKYYEPHQGEVISIAFSPNRKEQFMTYGTDSEIRIYLLGQEDPAQLIFLKTTLLDVTFVPFEDKLVAGCGLNGFMEIFHVQKATRIENGAEIPVKKRSVSTSLSINAARNNLVAIGSANGDIQLWTIPWSSLVNK</sequence>
<feature type="compositionally biased region" description="Polar residues" evidence="13">
    <location>
        <begin position="38"/>
        <end position="53"/>
    </location>
</feature>
<keyword evidence="7" id="KW-0206">Cytoskeleton</keyword>
<protein>
    <recommendedName>
        <fullName evidence="10">Dynein axonemal intermediate chain 4</fullName>
    </recommendedName>
    <alternativeName>
        <fullName evidence="11">WD repeat-containing protein 78</fullName>
    </alternativeName>
</protein>
<comment type="subcellular location">
    <subcellularLocation>
        <location evidence="1">Cytoplasm</location>
        <location evidence="1">Cytoskeleton</location>
        <location evidence="1">Flagellum axoneme</location>
    </subcellularLocation>
    <subcellularLocation>
        <location evidence="9">Dynein axonemal particle</location>
    </subcellularLocation>
</comment>
<proteinExistence type="predicted"/>
<evidence type="ECO:0000256" key="7">
    <source>
        <dbReference type="ARBA" id="ARBA00023212"/>
    </source>
</evidence>
<dbReference type="InterPro" id="IPR050687">
    <property type="entry name" value="Dynein_IC"/>
</dbReference>
<dbReference type="PANTHER" id="PTHR12442">
    <property type="entry name" value="DYNEIN INTERMEDIATE CHAIN"/>
    <property type="match status" value="1"/>
</dbReference>
<evidence type="ECO:0000313" key="15">
    <source>
        <dbReference type="Proteomes" id="UP001153636"/>
    </source>
</evidence>
<evidence type="ECO:0000256" key="4">
    <source>
        <dbReference type="ARBA" id="ARBA00022737"/>
    </source>
</evidence>
<evidence type="ECO:0000256" key="10">
    <source>
        <dbReference type="ARBA" id="ARBA00040002"/>
    </source>
</evidence>